<keyword evidence="3" id="KW-0540">Nuclease</keyword>
<evidence type="ECO:0000256" key="7">
    <source>
        <dbReference type="ARBA" id="ARBA00022833"/>
    </source>
</evidence>
<dbReference type="Pfam" id="PF02130">
    <property type="entry name" value="YbeY"/>
    <property type="match status" value="1"/>
</dbReference>
<dbReference type="Gene3D" id="3.40.390.30">
    <property type="entry name" value="Metalloproteases ('zincins'), catalytic domain"/>
    <property type="match status" value="1"/>
</dbReference>
<evidence type="ECO:0008006" key="9">
    <source>
        <dbReference type="Google" id="ProtNLM"/>
    </source>
</evidence>
<feature type="non-terminal residue" evidence="8">
    <location>
        <position position="59"/>
    </location>
</feature>
<keyword evidence="5" id="KW-0255">Endonuclease</keyword>
<dbReference type="InterPro" id="IPR023091">
    <property type="entry name" value="MetalPrtase_cat_dom_sf_prd"/>
</dbReference>
<dbReference type="AlphaFoldDB" id="A0A382WDB2"/>
<evidence type="ECO:0000256" key="2">
    <source>
        <dbReference type="ARBA" id="ARBA00010875"/>
    </source>
</evidence>
<dbReference type="GO" id="GO:0004222">
    <property type="term" value="F:metalloendopeptidase activity"/>
    <property type="evidence" value="ECO:0007669"/>
    <property type="project" value="InterPro"/>
</dbReference>
<comment type="similarity">
    <text evidence="2">Belongs to the endoribonuclease YbeY family.</text>
</comment>
<dbReference type="GO" id="GO:0046872">
    <property type="term" value="F:metal ion binding"/>
    <property type="evidence" value="ECO:0007669"/>
    <property type="project" value="UniProtKB-KW"/>
</dbReference>
<dbReference type="InterPro" id="IPR002036">
    <property type="entry name" value="YbeY"/>
</dbReference>
<evidence type="ECO:0000256" key="3">
    <source>
        <dbReference type="ARBA" id="ARBA00022722"/>
    </source>
</evidence>
<dbReference type="GO" id="GO:0004519">
    <property type="term" value="F:endonuclease activity"/>
    <property type="evidence" value="ECO:0007669"/>
    <property type="project" value="UniProtKB-KW"/>
</dbReference>
<evidence type="ECO:0000256" key="4">
    <source>
        <dbReference type="ARBA" id="ARBA00022723"/>
    </source>
</evidence>
<keyword evidence="6" id="KW-0378">Hydrolase</keyword>
<proteinExistence type="inferred from homology"/>
<evidence type="ECO:0000256" key="6">
    <source>
        <dbReference type="ARBA" id="ARBA00022801"/>
    </source>
</evidence>
<comment type="cofactor">
    <cofactor evidence="1">
        <name>Zn(2+)</name>
        <dbReference type="ChEBI" id="CHEBI:29105"/>
    </cofactor>
</comment>
<keyword evidence="4" id="KW-0479">Metal-binding</keyword>
<organism evidence="8">
    <name type="scientific">marine metagenome</name>
    <dbReference type="NCBI Taxonomy" id="408172"/>
    <lineage>
        <taxon>unclassified sequences</taxon>
        <taxon>metagenomes</taxon>
        <taxon>ecological metagenomes</taxon>
    </lineage>
</organism>
<sequence length="59" mass="6973">MAVYIKDEQVECAIDHEKIESQITNILMSLKCDKKELSILFTDDKLIRELNKQYRGQDQ</sequence>
<protein>
    <recommendedName>
        <fullName evidence="9">rRNA maturation RNase YbeY</fullName>
    </recommendedName>
</protein>
<keyword evidence="7" id="KW-0862">Zinc</keyword>
<evidence type="ECO:0000313" key="8">
    <source>
        <dbReference type="EMBL" id="SVD56500.1"/>
    </source>
</evidence>
<evidence type="ECO:0000256" key="5">
    <source>
        <dbReference type="ARBA" id="ARBA00022759"/>
    </source>
</evidence>
<dbReference type="GO" id="GO:0006364">
    <property type="term" value="P:rRNA processing"/>
    <property type="evidence" value="ECO:0007669"/>
    <property type="project" value="InterPro"/>
</dbReference>
<dbReference type="EMBL" id="UINC01158777">
    <property type="protein sequence ID" value="SVD56500.1"/>
    <property type="molecule type" value="Genomic_DNA"/>
</dbReference>
<reference evidence="8" key="1">
    <citation type="submission" date="2018-05" db="EMBL/GenBank/DDBJ databases">
        <authorList>
            <person name="Lanie J.A."/>
            <person name="Ng W.-L."/>
            <person name="Kazmierczak K.M."/>
            <person name="Andrzejewski T.M."/>
            <person name="Davidsen T.M."/>
            <person name="Wayne K.J."/>
            <person name="Tettelin H."/>
            <person name="Glass J.I."/>
            <person name="Rusch D."/>
            <person name="Podicherti R."/>
            <person name="Tsui H.-C.T."/>
            <person name="Winkler M.E."/>
        </authorList>
    </citation>
    <scope>NUCLEOTIDE SEQUENCE</scope>
</reference>
<accession>A0A382WDB2</accession>
<dbReference type="SUPFAM" id="SSF55486">
    <property type="entry name" value="Metalloproteases ('zincins'), catalytic domain"/>
    <property type="match status" value="1"/>
</dbReference>
<name>A0A382WDB2_9ZZZZ</name>
<evidence type="ECO:0000256" key="1">
    <source>
        <dbReference type="ARBA" id="ARBA00001947"/>
    </source>
</evidence>
<gene>
    <name evidence="8" type="ORF">METZ01_LOCUS409354</name>
</gene>